<evidence type="ECO:0000256" key="1">
    <source>
        <dbReference type="SAM" id="SignalP"/>
    </source>
</evidence>
<accession>A0A3S2X3J8</accession>
<keyword evidence="3" id="KW-1185">Reference proteome</keyword>
<reference evidence="2 3" key="1">
    <citation type="submission" date="2019-01" db="EMBL/GenBank/DDBJ databases">
        <authorList>
            <person name="Chen W.-M."/>
        </authorList>
    </citation>
    <scope>NUCLEOTIDE SEQUENCE [LARGE SCALE GENOMIC DNA]</scope>
    <source>
        <strain evidence="2 3">ICH-3</strain>
    </source>
</reference>
<dbReference type="Gene3D" id="2.60.40.2810">
    <property type="match status" value="1"/>
</dbReference>
<feature type="chain" id="PRO_5018742033" evidence="1">
    <location>
        <begin position="27"/>
        <end position="690"/>
    </location>
</feature>
<dbReference type="GO" id="GO:0004180">
    <property type="term" value="F:carboxypeptidase activity"/>
    <property type="evidence" value="ECO:0007669"/>
    <property type="project" value="UniProtKB-KW"/>
</dbReference>
<protein>
    <submittedName>
        <fullName evidence="2">Carboxypeptidase regulatory-like domain-containing protein</fullName>
    </submittedName>
</protein>
<name>A0A3S2X3J8_9BURK</name>
<dbReference type="EMBL" id="SACT01000001">
    <property type="protein sequence ID" value="RVT53859.1"/>
    <property type="molecule type" value="Genomic_DNA"/>
</dbReference>
<dbReference type="PROSITE" id="PS51257">
    <property type="entry name" value="PROKAR_LIPOPROTEIN"/>
    <property type="match status" value="1"/>
</dbReference>
<dbReference type="RefSeq" id="WP_128195448.1">
    <property type="nucleotide sequence ID" value="NZ_SACT01000001.1"/>
</dbReference>
<proteinExistence type="predicted"/>
<gene>
    <name evidence="2" type="ORF">ENE75_02945</name>
</gene>
<dbReference type="Proteomes" id="UP000288178">
    <property type="component" value="Unassembled WGS sequence"/>
</dbReference>
<keyword evidence="1" id="KW-0732">Signal</keyword>
<comment type="caution">
    <text evidence="2">The sequence shown here is derived from an EMBL/GenBank/DDBJ whole genome shotgun (WGS) entry which is preliminary data.</text>
</comment>
<evidence type="ECO:0000313" key="2">
    <source>
        <dbReference type="EMBL" id="RVT53859.1"/>
    </source>
</evidence>
<keyword evidence="2" id="KW-0121">Carboxypeptidase</keyword>
<sequence length="690" mass="71714">MHHRHRLRLARAAVPAWLAIALVACGGNDRPDATVTAADDAATLDWRSSALVDVLANDSATRGALSLTAVDPPANGTAVIENGQLRYTPADGWFGTESVRYTVQAEAGGATAMATATFTVQARLTLSGTITDAPIAGAAVTVQVGDQTVEVTADDQGRYVVEVASADPAAWVQVAGTSPDGRVRLVSVVGALAGVAAQAGTDSGDVDAAALPALDATHWTSAEAALRARALGGNLPASAEDMAASDGAVRAQDLQALAIAVNLIADGGVAPPAGASDSFALLLDAAATQAFVRAQATGNADAYAAAERAVLATVPAPAGEPWAITEARVLSYSDGGNPISSYDLTVEMQPDGTAVVHAEDQRHAARWTAAGADLAITLDVPMEQVSVMCLDDPVTGSCMQHTSVFRTLGYRLRAVDGGSAVKLPVLLGTPYEHVWVDGPQAGEVISASDGSTGFLTTMLDLAGRAGVTADELVVGARLAGVTSQPAPDAAVSGVTRDDILTITGPGTGRFEISGQAATWSLEDGWVTVRADGLPARQYTRLERDPLTGLESWLAASVPTDANEPVTYSMEQELLFVDPALAITAESAARRWRSEGFVRANPQFSSLDPNYVLNPDGRASGSAIQRWQLASDGTLELVRVSGGQDYLRRWIPLRRVGDNLIVLEIIDWGYIEPGMFTRRINWQLDLGPAGG</sequence>
<dbReference type="OrthoDB" id="5720638at2"/>
<feature type="signal peptide" evidence="1">
    <location>
        <begin position="1"/>
        <end position="26"/>
    </location>
</feature>
<keyword evidence="2" id="KW-0378">Hydrolase</keyword>
<evidence type="ECO:0000313" key="3">
    <source>
        <dbReference type="Proteomes" id="UP000288178"/>
    </source>
</evidence>
<dbReference type="Pfam" id="PF17963">
    <property type="entry name" value="Big_9"/>
    <property type="match status" value="1"/>
</dbReference>
<dbReference type="AlphaFoldDB" id="A0A3S2X3J8"/>
<keyword evidence="2" id="KW-0645">Protease</keyword>
<organism evidence="2 3">
    <name type="scientific">Rubrivivax albus</name>
    <dbReference type="NCBI Taxonomy" id="2499835"/>
    <lineage>
        <taxon>Bacteria</taxon>
        <taxon>Pseudomonadati</taxon>
        <taxon>Pseudomonadota</taxon>
        <taxon>Betaproteobacteria</taxon>
        <taxon>Burkholderiales</taxon>
        <taxon>Sphaerotilaceae</taxon>
        <taxon>Rubrivivax</taxon>
    </lineage>
</organism>